<evidence type="ECO:0000256" key="1">
    <source>
        <dbReference type="ARBA" id="ARBA00004127"/>
    </source>
</evidence>
<evidence type="ECO:0000256" key="3">
    <source>
        <dbReference type="ARBA" id="ARBA00022989"/>
    </source>
</evidence>
<dbReference type="GO" id="GO:0012505">
    <property type="term" value="C:endomembrane system"/>
    <property type="evidence" value="ECO:0007669"/>
    <property type="project" value="UniProtKB-SubCell"/>
</dbReference>
<evidence type="ECO:0000256" key="4">
    <source>
        <dbReference type="ARBA" id="ARBA00023136"/>
    </source>
</evidence>
<feature type="transmembrane region" description="Helical" evidence="6">
    <location>
        <begin position="95"/>
        <end position="126"/>
    </location>
</feature>
<feature type="transmembrane region" description="Helical" evidence="6">
    <location>
        <begin position="205"/>
        <end position="223"/>
    </location>
</feature>
<name>A0A2B7YK03_POLH7</name>
<feature type="region of interest" description="Disordered" evidence="5">
    <location>
        <begin position="457"/>
        <end position="647"/>
    </location>
</feature>
<evidence type="ECO:0000313" key="8">
    <source>
        <dbReference type="EMBL" id="PGH21381.1"/>
    </source>
</evidence>
<reference evidence="8 9" key="1">
    <citation type="submission" date="2017-10" db="EMBL/GenBank/DDBJ databases">
        <title>Comparative genomics in systemic dimorphic fungi from Ajellomycetaceae.</title>
        <authorList>
            <person name="Munoz J.F."/>
            <person name="Mcewen J.G."/>
            <person name="Clay O.K."/>
            <person name="Cuomo C.A."/>
        </authorList>
    </citation>
    <scope>NUCLEOTIDE SEQUENCE [LARGE SCALE GENOMIC DNA]</scope>
    <source>
        <strain evidence="8 9">UAMH7299</strain>
    </source>
</reference>
<dbReference type="SMART" id="SM00693">
    <property type="entry name" value="DysFN"/>
    <property type="match status" value="1"/>
</dbReference>
<dbReference type="PANTHER" id="PTHR31679">
    <property type="entry name" value="PEROXISOMAL MEMBRANE PROTEIN PEX30-RELATED"/>
    <property type="match status" value="1"/>
</dbReference>
<feature type="domain" description="Peroxin/Ferlin" evidence="7">
    <location>
        <begin position="327"/>
        <end position="395"/>
    </location>
</feature>
<keyword evidence="4 6" id="KW-0472">Membrane</keyword>
<keyword evidence="9" id="KW-1185">Reference proteome</keyword>
<dbReference type="AlphaFoldDB" id="A0A2B7YK03"/>
<dbReference type="PANTHER" id="PTHR31679:SF2">
    <property type="entry name" value="PEROXISOMAL MEMBRANE PROTEIN PEX30-RELATED"/>
    <property type="match status" value="1"/>
</dbReference>
<dbReference type="InterPro" id="IPR052646">
    <property type="entry name" value="Peroxisomal_PEX28-32"/>
</dbReference>
<comment type="subcellular location">
    <subcellularLocation>
        <location evidence="1">Endomembrane system</location>
        <topology evidence="1">Multi-pass membrane protein</topology>
    </subcellularLocation>
</comment>
<feature type="compositionally biased region" description="Low complexity" evidence="5">
    <location>
        <begin position="515"/>
        <end position="525"/>
    </location>
</feature>
<feature type="compositionally biased region" description="Low complexity" evidence="5">
    <location>
        <begin position="549"/>
        <end position="569"/>
    </location>
</feature>
<feature type="compositionally biased region" description="Basic and acidic residues" evidence="5">
    <location>
        <begin position="143"/>
        <end position="152"/>
    </location>
</feature>
<dbReference type="InterPro" id="IPR010482">
    <property type="entry name" value="TECPR1-like_DysF"/>
</dbReference>
<keyword evidence="2 6" id="KW-0812">Transmembrane</keyword>
<evidence type="ECO:0000313" key="9">
    <source>
        <dbReference type="Proteomes" id="UP000224634"/>
    </source>
</evidence>
<organism evidence="8 9">
    <name type="scientific">Polytolypa hystricis (strain UAMH7299)</name>
    <dbReference type="NCBI Taxonomy" id="1447883"/>
    <lineage>
        <taxon>Eukaryota</taxon>
        <taxon>Fungi</taxon>
        <taxon>Dikarya</taxon>
        <taxon>Ascomycota</taxon>
        <taxon>Pezizomycotina</taxon>
        <taxon>Eurotiomycetes</taxon>
        <taxon>Eurotiomycetidae</taxon>
        <taxon>Onygenales</taxon>
        <taxon>Onygenales incertae sedis</taxon>
        <taxon>Polytolypa</taxon>
    </lineage>
</organism>
<dbReference type="Pfam" id="PF06398">
    <property type="entry name" value="Pex24p"/>
    <property type="match status" value="1"/>
</dbReference>
<dbReference type="OrthoDB" id="5586090at2759"/>
<dbReference type="GO" id="GO:0005778">
    <property type="term" value="C:peroxisomal membrane"/>
    <property type="evidence" value="ECO:0007669"/>
    <property type="project" value="UniProtKB-ARBA"/>
</dbReference>
<evidence type="ECO:0000256" key="2">
    <source>
        <dbReference type="ARBA" id="ARBA00022692"/>
    </source>
</evidence>
<feature type="region of interest" description="Disordered" evidence="5">
    <location>
        <begin position="1"/>
        <end position="22"/>
    </location>
</feature>
<dbReference type="STRING" id="1447883.A0A2B7YK03"/>
<evidence type="ECO:0000259" key="7">
    <source>
        <dbReference type="SMART" id="SM00693"/>
    </source>
</evidence>
<gene>
    <name evidence="8" type="ORF">AJ80_03298</name>
</gene>
<dbReference type="Proteomes" id="UP000224634">
    <property type="component" value="Unassembled WGS sequence"/>
</dbReference>
<feature type="region of interest" description="Disordered" evidence="5">
    <location>
        <begin position="138"/>
        <end position="159"/>
    </location>
</feature>
<evidence type="ECO:0000256" key="6">
    <source>
        <dbReference type="SAM" id="Phobius"/>
    </source>
</evidence>
<proteinExistence type="predicted"/>
<evidence type="ECO:0000256" key="5">
    <source>
        <dbReference type="SAM" id="MobiDB-lite"/>
    </source>
</evidence>
<dbReference type="GO" id="GO:0007031">
    <property type="term" value="P:peroxisome organization"/>
    <property type="evidence" value="ECO:0007669"/>
    <property type="project" value="TreeGrafter"/>
</dbReference>
<comment type="caution">
    <text evidence="8">The sequence shown here is derived from an EMBL/GenBank/DDBJ whole genome shotgun (WGS) entry which is preliminary data.</text>
</comment>
<accession>A0A2B7YK03</accession>
<protein>
    <recommendedName>
        <fullName evidence="7">Peroxin/Ferlin domain-containing protein</fullName>
    </recommendedName>
</protein>
<dbReference type="EMBL" id="PDNA01000036">
    <property type="protein sequence ID" value="PGH21381.1"/>
    <property type="molecule type" value="Genomic_DNA"/>
</dbReference>
<dbReference type="InterPro" id="IPR006614">
    <property type="entry name" value="Peroxin/Ferlin"/>
</dbReference>
<feature type="compositionally biased region" description="Basic and acidic residues" evidence="5">
    <location>
        <begin position="481"/>
        <end position="499"/>
    </location>
</feature>
<feature type="compositionally biased region" description="Basic and acidic residues" evidence="5">
    <location>
        <begin position="630"/>
        <end position="647"/>
    </location>
</feature>
<feature type="compositionally biased region" description="Basic and acidic residues" evidence="5">
    <location>
        <begin position="596"/>
        <end position="608"/>
    </location>
</feature>
<sequence>MSPPTYPQDDASRAAPVSHDPTPPTYAAFSPTNIAGTSLTSRQRSTIIVHRKSPLLVATPPAITRALAYSHPFLLPLNHLVGLLSWTSGDPWESFLLVAAFWAIVLYGSEIILWAGPILVVLGLILGMYSRRYSPLSSTGLTGEKHHGRGDSADGSPQRHKSLDEIVETLRTLTMRCNILLEPLLELTDFLSTQRTATSATTRPALTALLARIVLVTPVWILLTLRPFYLITTKRVVLTVGTIILTWHSKPTRISRVILWRSLTIRWICSIITGLSFSTSPYVEDKKSSNDSSKSSLLSLRAFRRRSSTNNHGTDISTKRRRADPSGVRFTFILFENQRRWLGIGWTQSLFAYERAPWTDEHLNTAPSKDEFELPDVPGGNARWRWVPGSEWRVDGVPVDTSPKKSGPGQNNNGKGGEDGGWIYYDNKWNDGRRGQDSWGRYTRRRKWYRDAELVEITSSTEATPPPSPAPEKAASTSHLDGTKHEEDSNPDDNGRKEATPSTSSKARKRRWFGSSDLSKELSSSAPQVAAGSTSSLPAIEAFTTAADPSSIQPSSSLPSVHSGSFPGSARGGGSSSGKNSTRGRRASKAGSSTIDTDRDSLSRSVRDEEIEQAETMVDKFEARPGGAAERAERGWGLGDDAHMGLS</sequence>
<keyword evidence="3 6" id="KW-1133">Transmembrane helix</keyword>
<feature type="region of interest" description="Disordered" evidence="5">
    <location>
        <begin position="395"/>
        <end position="420"/>
    </location>
</feature>